<keyword evidence="2" id="KW-1133">Transmembrane helix</keyword>
<evidence type="ECO:0000313" key="3">
    <source>
        <dbReference type="EMBL" id="JAD91748.1"/>
    </source>
</evidence>
<evidence type="ECO:0000256" key="2">
    <source>
        <dbReference type="SAM" id="Phobius"/>
    </source>
</evidence>
<feature type="compositionally biased region" description="Basic and acidic residues" evidence="1">
    <location>
        <begin position="43"/>
        <end position="58"/>
    </location>
</feature>
<reference evidence="3" key="2">
    <citation type="journal article" date="2015" name="Data Brief">
        <title>Shoot transcriptome of the giant reed, Arundo donax.</title>
        <authorList>
            <person name="Barrero R.A."/>
            <person name="Guerrero F.D."/>
            <person name="Moolhuijzen P."/>
            <person name="Goolsby J.A."/>
            <person name="Tidwell J."/>
            <person name="Bellgard S.E."/>
            <person name="Bellgard M.I."/>
        </authorList>
    </citation>
    <scope>NUCLEOTIDE SEQUENCE</scope>
    <source>
        <tissue evidence="3">Shoot tissue taken approximately 20 cm above the soil surface</tissue>
    </source>
</reference>
<evidence type="ECO:0000256" key="1">
    <source>
        <dbReference type="SAM" id="MobiDB-lite"/>
    </source>
</evidence>
<keyword evidence="2" id="KW-0472">Membrane</keyword>
<feature type="region of interest" description="Disordered" evidence="1">
    <location>
        <begin position="38"/>
        <end position="58"/>
    </location>
</feature>
<reference evidence="3" key="1">
    <citation type="submission" date="2014-09" db="EMBL/GenBank/DDBJ databases">
        <authorList>
            <person name="Magalhaes I.L.F."/>
            <person name="Oliveira U."/>
            <person name="Santos F.R."/>
            <person name="Vidigal T.H.D.A."/>
            <person name="Brescovit A.D."/>
            <person name="Santos A.J."/>
        </authorList>
    </citation>
    <scope>NUCLEOTIDE SEQUENCE</scope>
    <source>
        <tissue evidence="3">Shoot tissue taken approximately 20 cm above the soil surface</tissue>
    </source>
</reference>
<dbReference type="EMBL" id="GBRH01206147">
    <property type="protein sequence ID" value="JAD91748.1"/>
    <property type="molecule type" value="Transcribed_RNA"/>
</dbReference>
<organism evidence="3">
    <name type="scientific">Arundo donax</name>
    <name type="common">Giant reed</name>
    <name type="synonym">Donax arundinaceus</name>
    <dbReference type="NCBI Taxonomy" id="35708"/>
    <lineage>
        <taxon>Eukaryota</taxon>
        <taxon>Viridiplantae</taxon>
        <taxon>Streptophyta</taxon>
        <taxon>Embryophyta</taxon>
        <taxon>Tracheophyta</taxon>
        <taxon>Spermatophyta</taxon>
        <taxon>Magnoliopsida</taxon>
        <taxon>Liliopsida</taxon>
        <taxon>Poales</taxon>
        <taxon>Poaceae</taxon>
        <taxon>PACMAD clade</taxon>
        <taxon>Arundinoideae</taxon>
        <taxon>Arundineae</taxon>
        <taxon>Arundo</taxon>
    </lineage>
</organism>
<accession>A0A0A9DYG3</accession>
<keyword evidence="2" id="KW-0812">Transmembrane</keyword>
<protein>
    <submittedName>
        <fullName evidence="3">Uncharacterized protein</fullName>
    </submittedName>
</protein>
<dbReference type="AlphaFoldDB" id="A0A0A9DYG3"/>
<feature type="transmembrane region" description="Helical" evidence="2">
    <location>
        <begin position="17"/>
        <end position="36"/>
    </location>
</feature>
<sequence>MNQVFIIPSQTGPALQLRLRILLFLAYAILAPTSMISKRKTKSTKDQEPKTKETPKEE</sequence>
<name>A0A0A9DYG3_ARUDO</name>
<proteinExistence type="predicted"/>